<dbReference type="AlphaFoldDB" id="A0A4Y1ZMI9"/>
<protein>
    <submittedName>
        <fullName evidence="2">Uncharacterized protein</fullName>
    </submittedName>
</protein>
<proteinExistence type="predicted"/>
<reference evidence="2 3" key="1">
    <citation type="journal article" date="2019" name="Sci. Rep.">
        <title>Orb-weaving spider Araneus ventricosus genome elucidates the spidroin gene catalogue.</title>
        <authorList>
            <person name="Kono N."/>
            <person name="Nakamura H."/>
            <person name="Ohtoshi R."/>
            <person name="Moran D.A.P."/>
            <person name="Shinohara A."/>
            <person name="Yoshida Y."/>
            <person name="Fujiwara M."/>
            <person name="Mori M."/>
            <person name="Tomita M."/>
            <person name="Arakawa K."/>
        </authorList>
    </citation>
    <scope>NUCLEOTIDE SEQUENCE [LARGE SCALE GENOMIC DNA]</scope>
</reference>
<feature type="non-terminal residue" evidence="2">
    <location>
        <position position="54"/>
    </location>
</feature>
<accession>A0A4Y1ZMI9</accession>
<gene>
    <name evidence="2" type="ORF">AVEN_53647_1</name>
</gene>
<sequence length="54" mass="5828">MLNSHGACRSSDSRFGQTTRRGSGTTVRIQPTTVHKYEPRATRGLAKPRAVGTA</sequence>
<dbReference type="Proteomes" id="UP000499080">
    <property type="component" value="Unassembled WGS sequence"/>
</dbReference>
<keyword evidence="3" id="KW-1185">Reference proteome</keyword>
<evidence type="ECO:0000313" key="3">
    <source>
        <dbReference type="Proteomes" id="UP000499080"/>
    </source>
</evidence>
<name>A0A4Y1ZMI9_ARAVE</name>
<organism evidence="2 3">
    <name type="scientific">Araneus ventricosus</name>
    <name type="common">Orbweaver spider</name>
    <name type="synonym">Epeira ventricosa</name>
    <dbReference type="NCBI Taxonomy" id="182803"/>
    <lineage>
        <taxon>Eukaryota</taxon>
        <taxon>Metazoa</taxon>
        <taxon>Ecdysozoa</taxon>
        <taxon>Arthropoda</taxon>
        <taxon>Chelicerata</taxon>
        <taxon>Arachnida</taxon>
        <taxon>Araneae</taxon>
        <taxon>Araneomorphae</taxon>
        <taxon>Entelegynae</taxon>
        <taxon>Araneoidea</taxon>
        <taxon>Araneidae</taxon>
        <taxon>Araneus</taxon>
    </lineage>
</organism>
<evidence type="ECO:0000256" key="1">
    <source>
        <dbReference type="SAM" id="MobiDB-lite"/>
    </source>
</evidence>
<feature type="region of interest" description="Disordered" evidence="1">
    <location>
        <begin position="1"/>
        <end position="54"/>
    </location>
</feature>
<evidence type="ECO:0000313" key="2">
    <source>
        <dbReference type="EMBL" id="GBL58796.1"/>
    </source>
</evidence>
<dbReference type="EMBL" id="BGPR01151361">
    <property type="protein sequence ID" value="GBL58796.1"/>
    <property type="molecule type" value="Genomic_DNA"/>
</dbReference>
<feature type="compositionally biased region" description="Polar residues" evidence="1">
    <location>
        <begin position="13"/>
        <end position="33"/>
    </location>
</feature>
<comment type="caution">
    <text evidence="2">The sequence shown here is derived from an EMBL/GenBank/DDBJ whole genome shotgun (WGS) entry which is preliminary data.</text>
</comment>